<dbReference type="InterPro" id="IPR006634">
    <property type="entry name" value="TLC-dom"/>
</dbReference>
<evidence type="ECO:0000313" key="9">
    <source>
        <dbReference type="Proteomes" id="UP000037923"/>
    </source>
</evidence>
<feature type="transmembrane region" description="Helical" evidence="6">
    <location>
        <begin position="66"/>
        <end position="89"/>
    </location>
</feature>
<keyword evidence="9" id="KW-1185">Reference proteome</keyword>
<dbReference type="SMART" id="SM00724">
    <property type="entry name" value="TLC"/>
    <property type="match status" value="1"/>
</dbReference>
<dbReference type="EMBL" id="LGTL01000004">
    <property type="protein sequence ID" value="KPA83242.1"/>
    <property type="molecule type" value="Genomic_DNA"/>
</dbReference>
<name>A0A0N0DXV3_LEPPY</name>
<dbReference type="RefSeq" id="XP_015661681.1">
    <property type="nucleotide sequence ID" value="XM_015800079.1"/>
</dbReference>
<dbReference type="InterPro" id="IPR050846">
    <property type="entry name" value="TLCD"/>
</dbReference>
<proteinExistence type="predicted"/>
<sequence length="268" mass="30397">MLWDAPSDALCSREASGLPVEMRCTILVIWVVFFSVSFCGAWAAFERYSSRFRSYDVSKQADNCSRVSSSIHSLIVAPSLLYGLCTMSWSSTYEPQDSSSFLQATLLVSAGYLLFDLYVVLTYRIPRWTTFAIHHIMAMIPYMLYYFTCCNYGLYLLSIYMLVEITNVPLNTVMWMQESGHSDGVLYALVLHLTAAMWIVFRIASPLWCLYASYKTYLPAVHYPTCLLPSQLCGILVNVFCCTGFFVVIAKDVAEYWNRPAKPVVAKS</sequence>
<evidence type="ECO:0000256" key="5">
    <source>
        <dbReference type="PROSITE-ProRule" id="PRU00205"/>
    </source>
</evidence>
<keyword evidence="3 6" id="KW-1133">Transmembrane helix</keyword>
<feature type="domain" description="TLC" evidence="7">
    <location>
        <begin position="58"/>
        <end position="254"/>
    </location>
</feature>
<feature type="transmembrane region" description="Helical" evidence="6">
    <location>
        <begin position="153"/>
        <end position="173"/>
    </location>
</feature>
<protein>
    <recommendedName>
        <fullName evidence="7">TLC domain-containing protein</fullName>
    </recommendedName>
</protein>
<comment type="caution">
    <text evidence="8">The sequence shown here is derived from an EMBL/GenBank/DDBJ whole genome shotgun (WGS) entry which is preliminary data.</text>
</comment>
<feature type="transmembrane region" description="Helical" evidence="6">
    <location>
        <begin position="101"/>
        <end position="121"/>
    </location>
</feature>
<dbReference type="Proteomes" id="UP000037923">
    <property type="component" value="Unassembled WGS sequence"/>
</dbReference>
<dbReference type="VEuPathDB" id="TriTrypDB:LpyrH10_04_4710"/>
<dbReference type="PANTHER" id="PTHR13439">
    <property type="entry name" value="CT120 PROTEIN"/>
    <property type="match status" value="1"/>
</dbReference>
<feature type="transmembrane region" description="Helical" evidence="6">
    <location>
        <begin position="228"/>
        <end position="250"/>
    </location>
</feature>
<dbReference type="OrthoDB" id="433501at2759"/>
<feature type="transmembrane region" description="Helical" evidence="6">
    <location>
        <begin position="26"/>
        <end position="45"/>
    </location>
</feature>
<feature type="transmembrane region" description="Helical" evidence="6">
    <location>
        <begin position="185"/>
        <end position="208"/>
    </location>
</feature>
<dbReference type="GO" id="GO:0016020">
    <property type="term" value="C:membrane"/>
    <property type="evidence" value="ECO:0007669"/>
    <property type="project" value="UniProtKB-SubCell"/>
</dbReference>
<reference evidence="8 9" key="1">
    <citation type="submission" date="2015-07" db="EMBL/GenBank/DDBJ databases">
        <title>High-quality genome of monoxenous trypanosomatid Leptomonas pyrrhocoris.</title>
        <authorList>
            <person name="Flegontov P."/>
            <person name="Butenko A."/>
            <person name="Firsov S."/>
            <person name="Vlcek C."/>
            <person name="Logacheva M.D."/>
            <person name="Field M."/>
            <person name="Filatov D."/>
            <person name="Flegontova O."/>
            <person name="Gerasimov E."/>
            <person name="Jackson A.P."/>
            <person name="Kelly S."/>
            <person name="Opperdoes F."/>
            <person name="O'Reilly A."/>
            <person name="Votypka J."/>
            <person name="Yurchenko V."/>
            <person name="Lukes J."/>
        </authorList>
    </citation>
    <scope>NUCLEOTIDE SEQUENCE [LARGE SCALE GENOMIC DNA]</scope>
    <source>
        <strain evidence="8">H10</strain>
    </source>
</reference>
<dbReference type="GO" id="GO:0055088">
    <property type="term" value="P:lipid homeostasis"/>
    <property type="evidence" value="ECO:0007669"/>
    <property type="project" value="TreeGrafter"/>
</dbReference>
<evidence type="ECO:0000256" key="2">
    <source>
        <dbReference type="ARBA" id="ARBA00022692"/>
    </source>
</evidence>
<dbReference type="GeneID" id="26903212"/>
<evidence type="ECO:0000259" key="7">
    <source>
        <dbReference type="PROSITE" id="PS50922"/>
    </source>
</evidence>
<accession>A0A0N0DXV3</accession>
<organism evidence="8 9">
    <name type="scientific">Leptomonas pyrrhocoris</name>
    <name type="common">Firebug parasite</name>
    <dbReference type="NCBI Taxonomy" id="157538"/>
    <lineage>
        <taxon>Eukaryota</taxon>
        <taxon>Discoba</taxon>
        <taxon>Euglenozoa</taxon>
        <taxon>Kinetoplastea</taxon>
        <taxon>Metakinetoplastina</taxon>
        <taxon>Trypanosomatida</taxon>
        <taxon>Trypanosomatidae</taxon>
        <taxon>Leishmaniinae</taxon>
        <taxon>Leptomonas</taxon>
    </lineage>
</organism>
<evidence type="ECO:0000256" key="6">
    <source>
        <dbReference type="SAM" id="Phobius"/>
    </source>
</evidence>
<gene>
    <name evidence="8" type="ORF">ABB37_02921</name>
</gene>
<dbReference type="GO" id="GO:0005783">
    <property type="term" value="C:endoplasmic reticulum"/>
    <property type="evidence" value="ECO:0007669"/>
    <property type="project" value="TreeGrafter"/>
</dbReference>
<dbReference type="OMA" id="PVPMQWV"/>
<keyword evidence="4 5" id="KW-0472">Membrane</keyword>
<dbReference type="Pfam" id="PF03798">
    <property type="entry name" value="TRAM_LAG1_CLN8"/>
    <property type="match status" value="1"/>
</dbReference>
<keyword evidence="2 5" id="KW-0812">Transmembrane</keyword>
<dbReference type="PANTHER" id="PTHR13439:SF0">
    <property type="entry name" value="TOPOISOMERASE I DAMAGE AFFECTED PROTEIN 4"/>
    <property type="match status" value="1"/>
</dbReference>
<evidence type="ECO:0000256" key="4">
    <source>
        <dbReference type="ARBA" id="ARBA00023136"/>
    </source>
</evidence>
<evidence type="ECO:0000256" key="3">
    <source>
        <dbReference type="ARBA" id="ARBA00022989"/>
    </source>
</evidence>
<dbReference type="PROSITE" id="PS50922">
    <property type="entry name" value="TLC"/>
    <property type="match status" value="1"/>
</dbReference>
<evidence type="ECO:0000256" key="1">
    <source>
        <dbReference type="ARBA" id="ARBA00004141"/>
    </source>
</evidence>
<dbReference type="AlphaFoldDB" id="A0A0N0DXV3"/>
<evidence type="ECO:0000313" key="8">
    <source>
        <dbReference type="EMBL" id="KPA83242.1"/>
    </source>
</evidence>
<comment type="subcellular location">
    <subcellularLocation>
        <location evidence="1">Membrane</location>
        <topology evidence="1">Multi-pass membrane protein</topology>
    </subcellularLocation>
</comment>